<evidence type="ECO:0000256" key="5">
    <source>
        <dbReference type="ARBA" id="ARBA00023128"/>
    </source>
</evidence>
<dbReference type="SUPFAM" id="SSF49777">
    <property type="entry name" value="PEBP-like"/>
    <property type="match status" value="1"/>
</dbReference>
<comment type="subcellular location">
    <subcellularLocation>
        <location evidence="1">Mitochondrion</location>
    </subcellularLocation>
</comment>
<evidence type="ECO:0000256" key="4">
    <source>
        <dbReference type="ARBA" id="ARBA00023054"/>
    </source>
</evidence>
<evidence type="ECO:0000256" key="7">
    <source>
        <dbReference type="ARBA" id="ARBA00038016"/>
    </source>
</evidence>
<comment type="similarity">
    <text evidence="7">Belongs to the phosphatidylethanolamine-binding protein family. Mitochondrion-specific ribosomal protein mL38 subfamily.</text>
</comment>
<sequence length="414" mass="48152">METLLGICKSGVLKVFTPRITNVRTLQKIKSVKGLYGKPPYEAKSLEQKVEEANYKDPKIYYKVDISLPQVIQNRTDTLQQRVALSKKLKGDAELEKKARENKLTVCLDEVTKDWSLESASQHTKAAAEYYAVFQDLFGDAFFYPRVNLDVAFKSEQSFIPVYRGNLLKPNQALTAPVIGYDSDPNSLWTLVVSNPDGHLEEENVECLHWFIGNIPGSDVNEGEVLADYIQPFPPRGTGFQRFVFILYKQTEKINYSALKLPPNEVDLKKRTFRTHDFYQKHQEQLTPAGLAFCQVDWDLSVSHFFHTVLDMEEPVYEYDFDPPYHPSQKMFPVRQPFNLYMDRYRDPKQIAKEYLLKKLKNRHPFEDPKAPLKYPNAVPVHHDLDEKLYGKIPSWLRREKLKERLGHGRINDY</sequence>
<dbReference type="EMBL" id="GEBQ01013198">
    <property type="protein sequence ID" value="JAT26779.1"/>
    <property type="molecule type" value="Transcribed_RNA"/>
</dbReference>
<dbReference type="InterPro" id="IPR008914">
    <property type="entry name" value="PEBP"/>
</dbReference>
<dbReference type="PANTHER" id="PTHR11362">
    <property type="entry name" value="PHOSPHATIDYLETHANOLAMINE-BINDING PROTEIN"/>
    <property type="match status" value="1"/>
</dbReference>
<evidence type="ECO:0000256" key="6">
    <source>
        <dbReference type="ARBA" id="ARBA00023274"/>
    </source>
</evidence>
<keyword evidence="6" id="KW-0687">Ribonucleoprotein</keyword>
<keyword evidence="5" id="KW-0496">Mitochondrion</keyword>
<dbReference type="PANTHER" id="PTHR11362:SF133">
    <property type="entry name" value="LARGE RIBOSOMAL SUBUNIT PROTEIN ML38"/>
    <property type="match status" value="1"/>
</dbReference>
<dbReference type="CDD" id="cd00866">
    <property type="entry name" value="PEBP_euk"/>
    <property type="match status" value="1"/>
</dbReference>
<gene>
    <name evidence="10" type="ORF">g.15759</name>
</gene>
<dbReference type="GO" id="GO:0005743">
    <property type="term" value="C:mitochondrial inner membrane"/>
    <property type="evidence" value="ECO:0007669"/>
    <property type="project" value="UniProtKB-ARBA"/>
</dbReference>
<protein>
    <recommendedName>
        <fullName evidence="8">Large ribosomal subunit protein mL38</fullName>
    </recommendedName>
    <alternativeName>
        <fullName evidence="9">39S ribosomal protein L38, mitochondrial</fullName>
    </alternativeName>
</protein>
<dbReference type="InterPro" id="IPR035810">
    <property type="entry name" value="PEBP_euk"/>
</dbReference>
<keyword evidence="4" id="KW-0175">Coiled coil</keyword>
<evidence type="ECO:0000256" key="9">
    <source>
        <dbReference type="ARBA" id="ARBA00041206"/>
    </source>
</evidence>
<proteinExistence type="inferred from homology"/>
<dbReference type="AlphaFoldDB" id="A0A1B6LT33"/>
<evidence type="ECO:0000256" key="3">
    <source>
        <dbReference type="ARBA" id="ARBA00022980"/>
    </source>
</evidence>
<dbReference type="InterPro" id="IPR036610">
    <property type="entry name" value="PEBP-like_sf"/>
</dbReference>
<evidence type="ECO:0000256" key="8">
    <source>
        <dbReference type="ARBA" id="ARBA00039444"/>
    </source>
</evidence>
<dbReference type="Pfam" id="PF01161">
    <property type="entry name" value="PBP"/>
    <property type="match status" value="1"/>
</dbReference>
<organism evidence="10">
    <name type="scientific">Graphocephala atropunctata</name>
    <dbReference type="NCBI Taxonomy" id="36148"/>
    <lineage>
        <taxon>Eukaryota</taxon>
        <taxon>Metazoa</taxon>
        <taxon>Ecdysozoa</taxon>
        <taxon>Arthropoda</taxon>
        <taxon>Hexapoda</taxon>
        <taxon>Insecta</taxon>
        <taxon>Pterygota</taxon>
        <taxon>Neoptera</taxon>
        <taxon>Paraneoptera</taxon>
        <taxon>Hemiptera</taxon>
        <taxon>Auchenorrhyncha</taxon>
        <taxon>Membracoidea</taxon>
        <taxon>Cicadellidae</taxon>
        <taxon>Cicadellinae</taxon>
        <taxon>Cicadellini</taxon>
        <taxon>Graphocephala</taxon>
    </lineage>
</organism>
<accession>A0A1B6LT33</accession>
<name>A0A1B6LT33_9HEMI</name>
<dbReference type="FunFam" id="3.90.280.10:FF:000002">
    <property type="entry name" value="39S ribosomal protein L38, mitochondrial"/>
    <property type="match status" value="1"/>
</dbReference>
<dbReference type="Gene3D" id="3.90.280.10">
    <property type="entry name" value="PEBP-like"/>
    <property type="match status" value="1"/>
</dbReference>
<evidence type="ECO:0000256" key="2">
    <source>
        <dbReference type="ARBA" id="ARBA00022946"/>
    </source>
</evidence>
<keyword evidence="3" id="KW-0689">Ribosomal protein</keyword>
<reference evidence="10" key="1">
    <citation type="submission" date="2015-11" db="EMBL/GenBank/DDBJ databases">
        <title>De novo transcriptome assembly of four potential Pierce s Disease insect vectors from Arizona vineyards.</title>
        <authorList>
            <person name="Tassone E.E."/>
        </authorList>
    </citation>
    <scope>NUCLEOTIDE SEQUENCE</scope>
</reference>
<keyword evidence="2" id="KW-0809">Transit peptide</keyword>
<dbReference type="GO" id="GO:0005762">
    <property type="term" value="C:mitochondrial large ribosomal subunit"/>
    <property type="evidence" value="ECO:0007669"/>
    <property type="project" value="TreeGrafter"/>
</dbReference>
<evidence type="ECO:0000313" key="10">
    <source>
        <dbReference type="EMBL" id="JAT26779.1"/>
    </source>
</evidence>
<evidence type="ECO:0000256" key="1">
    <source>
        <dbReference type="ARBA" id="ARBA00004173"/>
    </source>
</evidence>